<evidence type="ECO:0000313" key="1">
    <source>
        <dbReference type="EMBL" id="KAF9526723.1"/>
    </source>
</evidence>
<protein>
    <recommendedName>
        <fullName evidence="3">F-box domain-containing protein</fullName>
    </recommendedName>
</protein>
<accession>A0A9P6ED54</accession>
<name>A0A9P6ED54_9AGAR</name>
<reference evidence="1" key="1">
    <citation type="submission" date="2020-11" db="EMBL/GenBank/DDBJ databases">
        <authorList>
            <consortium name="DOE Joint Genome Institute"/>
            <person name="Ahrendt S."/>
            <person name="Riley R."/>
            <person name="Andreopoulos W."/>
            <person name="Labutti K."/>
            <person name="Pangilinan J."/>
            <person name="Ruiz-Duenas F.J."/>
            <person name="Barrasa J.M."/>
            <person name="Sanchez-Garcia M."/>
            <person name="Camarero S."/>
            <person name="Miyauchi S."/>
            <person name="Serrano A."/>
            <person name="Linde D."/>
            <person name="Babiker R."/>
            <person name="Drula E."/>
            <person name="Ayuso-Fernandez I."/>
            <person name="Pacheco R."/>
            <person name="Padilla G."/>
            <person name="Ferreira P."/>
            <person name="Barriuso J."/>
            <person name="Kellner H."/>
            <person name="Castanera R."/>
            <person name="Alfaro M."/>
            <person name="Ramirez L."/>
            <person name="Pisabarro A.G."/>
            <person name="Kuo A."/>
            <person name="Tritt A."/>
            <person name="Lipzen A."/>
            <person name="He G."/>
            <person name="Yan M."/>
            <person name="Ng V."/>
            <person name="Cullen D."/>
            <person name="Martin F."/>
            <person name="Rosso M.-N."/>
            <person name="Henrissat B."/>
            <person name="Hibbett D."/>
            <person name="Martinez A.T."/>
            <person name="Grigoriev I.V."/>
        </authorList>
    </citation>
    <scope>NUCLEOTIDE SEQUENCE</scope>
    <source>
        <strain evidence="1">CBS 506.95</strain>
    </source>
</reference>
<dbReference type="OrthoDB" id="2788229at2759"/>
<organism evidence="1 2">
    <name type="scientific">Crepidotus variabilis</name>
    <dbReference type="NCBI Taxonomy" id="179855"/>
    <lineage>
        <taxon>Eukaryota</taxon>
        <taxon>Fungi</taxon>
        <taxon>Dikarya</taxon>
        <taxon>Basidiomycota</taxon>
        <taxon>Agaricomycotina</taxon>
        <taxon>Agaricomycetes</taxon>
        <taxon>Agaricomycetidae</taxon>
        <taxon>Agaricales</taxon>
        <taxon>Agaricineae</taxon>
        <taxon>Crepidotaceae</taxon>
        <taxon>Crepidotus</taxon>
    </lineage>
</organism>
<proteinExistence type="predicted"/>
<dbReference type="Proteomes" id="UP000807306">
    <property type="component" value="Unassembled WGS sequence"/>
</dbReference>
<gene>
    <name evidence="1" type="ORF">CPB83DRAFT_449733</name>
</gene>
<sequence>MIKFALPPEVLDEIFQYFSEDTTSLKALSLVSQAFLECSRPRLFSYLDVELELVDVSRLTQVGQRLGKHIVFLYIGLGNTSESCAKLPSPLAISKLIGTLTNLQILHIRMDHGESGAKYMISATLAALKAASVLPHVSHLKLKTSPCLLFLNYLIGFPSLKHLIIHFRDKYRDGKSLEYSDETCHCPQTPIFLESLKLYWEDDGGELYQWLLCSTNPIKMAKVKRFMAASPFEETSTHNLLQQILSSCSSLQDFYLYPSGTFKHWQPEEDPINLNVCQKLRALGYRMICSQNIQSQKGPMSWVMNKITSLDVSNNVESLTLDLVLRKSALINAKSTWTSELQLLRDSFPCLRKLRIRTTSSESRSCVLEANEVFAICLEPYKMDWSVEYAFLDECTPGRLEHCTVAPLTLRRVGSSWHKLLLCWDVTDYGV</sequence>
<keyword evidence="2" id="KW-1185">Reference proteome</keyword>
<comment type="caution">
    <text evidence="1">The sequence shown here is derived from an EMBL/GenBank/DDBJ whole genome shotgun (WGS) entry which is preliminary data.</text>
</comment>
<dbReference type="SUPFAM" id="SSF52047">
    <property type="entry name" value="RNI-like"/>
    <property type="match status" value="1"/>
</dbReference>
<dbReference type="EMBL" id="MU157868">
    <property type="protein sequence ID" value="KAF9526723.1"/>
    <property type="molecule type" value="Genomic_DNA"/>
</dbReference>
<dbReference type="AlphaFoldDB" id="A0A9P6ED54"/>
<evidence type="ECO:0000313" key="2">
    <source>
        <dbReference type="Proteomes" id="UP000807306"/>
    </source>
</evidence>
<evidence type="ECO:0008006" key="3">
    <source>
        <dbReference type="Google" id="ProtNLM"/>
    </source>
</evidence>